<proteinExistence type="predicted"/>
<protein>
    <submittedName>
        <fullName evidence="1">Uncharacterized protein</fullName>
    </submittedName>
</protein>
<keyword evidence="2" id="KW-1185">Reference proteome</keyword>
<dbReference type="EMBL" id="BLXT01006771">
    <property type="protein sequence ID" value="GFO33387.1"/>
    <property type="molecule type" value="Genomic_DNA"/>
</dbReference>
<evidence type="ECO:0000313" key="2">
    <source>
        <dbReference type="Proteomes" id="UP000735302"/>
    </source>
</evidence>
<gene>
    <name evidence="1" type="ORF">PoB_005989200</name>
</gene>
<dbReference type="Gene3D" id="3.30.70.330">
    <property type="match status" value="1"/>
</dbReference>
<name>A0AAV4CMW3_9GAST</name>
<dbReference type="AlphaFoldDB" id="A0AAV4CMW3"/>
<comment type="caution">
    <text evidence="1">The sequence shown here is derived from an EMBL/GenBank/DDBJ whole genome shotgun (WGS) entry which is preliminary data.</text>
</comment>
<organism evidence="1 2">
    <name type="scientific">Plakobranchus ocellatus</name>
    <dbReference type="NCBI Taxonomy" id="259542"/>
    <lineage>
        <taxon>Eukaryota</taxon>
        <taxon>Metazoa</taxon>
        <taxon>Spiralia</taxon>
        <taxon>Lophotrochozoa</taxon>
        <taxon>Mollusca</taxon>
        <taxon>Gastropoda</taxon>
        <taxon>Heterobranchia</taxon>
        <taxon>Euthyneura</taxon>
        <taxon>Panpulmonata</taxon>
        <taxon>Sacoglossa</taxon>
        <taxon>Placobranchoidea</taxon>
        <taxon>Plakobranchidae</taxon>
        <taxon>Plakobranchus</taxon>
    </lineage>
</organism>
<sequence>MSSSITLKGAQLLPLWRRRIPKYPVYWKGDPQLRVFMPQFWMKLIKPDYDIPKNQVHFEVHPQVHWPSVFVQHGWSGQSSTPQPHGAAASAIVLCGWQVRARVRVFVVLSEWIRPA</sequence>
<accession>A0AAV4CMW3</accession>
<dbReference type="Proteomes" id="UP000735302">
    <property type="component" value="Unassembled WGS sequence"/>
</dbReference>
<evidence type="ECO:0000313" key="1">
    <source>
        <dbReference type="EMBL" id="GFO33387.1"/>
    </source>
</evidence>
<dbReference type="InterPro" id="IPR012677">
    <property type="entry name" value="Nucleotide-bd_a/b_plait_sf"/>
</dbReference>
<reference evidence="1 2" key="1">
    <citation type="journal article" date="2021" name="Elife">
        <title>Chloroplast acquisition without the gene transfer in kleptoplastic sea slugs, Plakobranchus ocellatus.</title>
        <authorList>
            <person name="Maeda T."/>
            <person name="Takahashi S."/>
            <person name="Yoshida T."/>
            <person name="Shimamura S."/>
            <person name="Takaki Y."/>
            <person name="Nagai Y."/>
            <person name="Toyoda A."/>
            <person name="Suzuki Y."/>
            <person name="Arimoto A."/>
            <person name="Ishii H."/>
            <person name="Satoh N."/>
            <person name="Nishiyama T."/>
            <person name="Hasebe M."/>
            <person name="Maruyama T."/>
            <person name="Minagawa J."/>
            <person name="Obokata J."/>
            <person name="Shigenobu S."/>
        </authorList>
    </citation>
    <scope>NUCLEOTIDE SEQUENCE [LARGE SCALE GENOMIC DNA]</scope>
</reference>